<dbReference type="SUPFAM" id="SSF49472">
    <property type="entry name" value="Transthyretin (synonym: prealbumin)"/>
    <property type="match status" value="1"/>
</dbReference>
<dbReference type="InterPro" id="IPR023418">
    <property type="entry name" value="Thyroxine_BS"/>
</dbReference>
<dbReference type="GO" id="GO:0051997">
    <property type="term" value="F:2-oxo-4-hydroxy-4-carboxy-5-ureidoimidazoline decarboxylase activity"/>
    <property type="evidence" value="ECO:0007669"/>
    <property type="project" value="TreeGrafter"/>
</dbReference>
<dbReference type="EMBL" id="JAHRHJ020000009">
    <property type="protein sequence ID" value="KAH9302262.1"/>
    <property type="molecule type" value="Genomic_DNA"/>
</dbReference>
<protein>
    <recommendedName>
        <fullName evidence="1">Transthyretin/hydroxyisourate hydrolase domain-containing protein</fullName>
    </recommendedName>
</protein>
<dbReference type="Pfam" id="PF00576">
    <property type="entry name" value="Transthyretin"/>
    <property type="match status" value="1"/>
</dbReference>
<accession>A0AA38FHK5</accession>
<dbReference type="AlphaFoldDB" id="A0AA38FHK5"/>
<feature type="non-terminal residue" evidence="2">
    <location>
        <position position="1"/>
    </location>
</feature>
<dbReference type="GO" id="GO:0019628">
    <property type="term" value="P:urate catabolic process"/>
    <property type="evidence" value="ECO:0007669"/>
    <property type="project" value="TreeGrafter"/>
</dbReference>
<evidence type="ECO:0000313" key="2">
    <source>
        <dbReference type="EMBL" id="KAH9302262.1"/>
    </source>
</evidence>
<dbReference type="GO" id="GO:0005777">
    <property type="term" value="C:peroxisome"/>
    <property type="evidence" value="ECO:0007669"/>
    <property type="project" value="TreeGrafter"/>
</dbReference>
<dbReference type="Gene3D" id="2.60.40.180">
    <property type="entry name" value="Transthyretin/hydroxyisourate hydrolase domain"/>
    <property type="match status" value="1"/>
</dbReference>
<dbReference type="PANTHER" id="PTHR43466:SF1">
    <property type="entry name" value="2-OXO-4-HYDROXY-4-CARBOXY-5-UREIDOIMIDAZOLINE DECARBOXYLASE-RELATED"/>
    <property type="match status" value="1"/>
</dbReference>
<comment type="caution">
    <text evidence="2">The sequence shown here is derived from an EMBL/GenBank/DDBJ whole genome shotgun (WGS) entry which is preliminary data.</text>
</comment>
<organism evidence="2 3">
    <name type="scientific">Taxus chinensis</name>
    <name type="common">Chinese yew</name>
    <name type="synonym">Taxus wallichiana var. chinensis</name>
    <dbReference type="NCBI Taxonomy" id="29808"/>
    <lineage>
        <taxon>Eukaryota</taxon>
        <taxon>Viridiplantae</taxon>
        <taxon>Streptophyta</taxon>
        <taxon>Embryophyta</taxon>
        <taxon>Tracheophyta</taxon>
        <taxon>Spermatophyta</taxon>
        <taxon>Pinopsida</taxon>
        <taxon>Pinidae</taxon>
        <taxon>Conifers II</taxon>
        <taxon>Cupressales</taxon>
        <taxon>Taxaceae</taxon>
        <taxon>Taxus</taxon>
    </lineage>
</organism>
<dbReference type="InterPro" id="IPR036817">
    <property type="entry name" value="Transthyretin/HIU_hydrolase_sf"/>
</dbReference>
<keyword evidence="3" id="KW-1185">Reference proteome</keyword>
<dbReference type="PANTHER" id="PTHR43466">
    <property type="entry name" value="2-OXO-4-HYDROXY-4-CARBOXY-5-UREIDOIMIDAZOLINE DECARBOXYLASE-RELATED"/>
    <property type="match status" value="1"/>
</dbReference>
<dbReference type="Proteomes" id="UP000824469">
    <property type="component" value="Unassembled WGS sequence"/>
</dbReference>
<dbReference type="PROSITE" id="PS00768">
    <property type="entry name" value="TRANSTHYRETIN_1"/>
    <property type="match status" value="1"/>
</dbReference>
<feature type="non-terminal residue" evidence="2">
    <location>
        <position position="163"/>
    </location>
</feature>
<feature type="domain" description="Transthyretin/hydroxyisourate hydrolase" evidence="1">
    <location>
        <begin position="86"/>
        <end position="163"/>
    </location>
</feature>
<reference evidence="2 3" key="1">
    <citation type="journal article" date="2021" name="Nat. Plants">
        <title>The Taxus genome provides insights into paclitaxel biosynthesis.</title>
        <authorList>
            <person name="Xiong X."/>
            <person name="Gou J."/>
            <person name="Liao Q."/>
            <person name="Li Y."/>
            <person name="Zhou Q."/>
            <person name="Bi G."/>
            <person name="Li C."/>
            <person name="Du R."/>
            <person name="Wang X."/>
            <person name="Sun T."/>
            <person name="Guo L."/>
            <person name="Liang H."/>
            <person name="Lu P."/>
            <person name="Wu Y."/>
            <person name="Zhang Z."/>
            <person name="Ro D.K."/>
            <person name="Shang Y."/>
            <person name="Huang S."/>
            <person name="Yan J."/>
        </authorList>
    </citation>
    <scope>NUCLEOTIDE SEQUENCE [LARGE SCALE GENOMIC DNA]</scope>
    <source>
        <strain evidence="2">Ta-2019</strain>
    </source>
</reference>
<evidence type="ECO:0000259" key="1">
    <source>
        <dbReference type="Pfam" id="PF00576"/>
    </source>
</evidence>
<dbReference type="OMA" id="AMTTMEI"/>
<proteinExistence type="predicted"/>
<sequence>KRFINRPIVELEIAAGEQQKITELRLAKLFAEKGRNASKIVTASNEVAPVQLTDRRLSQIGGHLSSSGGGLEHAPLHSLSRTRPPITTHVLDVSHGKPGAGIEVLLESWKGPSAAPGTFPSLRDAIGWTWVGSSTTDDDGRCGSLMPVMDHVPAGLYRINFNT</sequence>
<gene>
    <name evidence="2" type="ORF">KI387_013845</name>
</gene>
<dbReference type="InterPro" id="IPR023416">
    <property type="entry name" value="Transthyretin/HIU_hydrolase_d"/>
</dbReference>
<evidence type="ECO:0000313" key="3">
    <source>
        <dbReference type="Proteomes" id="UP000824469"/>
    </source>
</evidence>
<name>A0AA38FHK5_TAXCH</name>